<evidence type="ECO:0000313" key="1">
    <source>
        <dbReference type="EMBL" id="GGN42621.1"/>
    </source>
</evidence>
<reference evidence="2" key="1">
    <citation type="journal article" date="2019" name="Int. J. Syst. Evol. Microbiol.">
        <title>The Global Catalogue of Microorganisms (GCM) 10K type strain sequencing project: providing services to taxonomists for standard genome sequencing and annotation.</title>
        <authorList>
            <consortium name="The Broad Institute Genomics Platform"/>
            <consortium name="The Broad Institute Genome Sequencing Center for Infectious Disease"/>
            <person name="Wu L."/>
            <person name="Ma J."/>
        </authorList>
    </citation>
    <scope>NUCLEOTIDE SEQUENCE [LARGE SCALE GENOMIC DNA]</scope>
    <source>
        <strain evidence="2">JCM 16918</strain>
    </source>
</reference>
<gene>
    <name evidence="1" type="ORF">GCM10010842_29250</name>
</gene>
<dbReference type="Proteomes" id="UP000645517">
    <property type="component" value="Unassembled WGS sequence"/>
</dbReference>
<name>A0ABQ2J8U0_9DEIO</name>
<sequence>MWGGTCEGSRADWGPVDASWSWHTVTWQFNTERLLWTLPGEDLLDLFRLFFKGWPRKTTRAALITHLLRAQPDRVMEAALQHTSFRARAMTCSMAPRKQKMETVWLDAVSITV</sequence>
<proteinExistence type="predicted"/>
<organism evidence="1 2">
    <name type="scientific">Deinococcus daejeonensis</name>
    <dbReference type="NCBI Taxonomy" id="1007098"/>
    <lineage>
        <taxon>Bacteria</taxon>
        <taxon>Thermotogati</taxon>
        <taxon>Deinococcota</taxon>
        <taxon>Deinococci</taxon>
        <taxon>Deinococcales</taxon>
        <taxon>Deinococcaceae</taxon>
        <taxon>Deinococcus</taxon>
    </lineage>
</organism>
<comment type="caution">
    <text evidence="1">The sequence shown here is derived from an EMBL/GenBank/DDBJ whole genome shotgun (WGS) entry which is preliminary data.</text>
</comment>
<keyword evidence="2" id="KW-1185">Reference proteome</keyword>
<protein>
    <submittedName>
        <fullName evidence="1">Uncharacterized protein</fullName>
    </submittedName>
</protein>
<dbReference type="EMBL" id="BMOR01000016">
    <property type="protein sequence ID" value="GGN42621.1"/>
    <property type="molecule type" value="Genomic_DNA"/>
</dbReference>
<evidence type="ECO:0000313" key="2">
    <source>
        <dbReference type="Proteomes" id="UP000645517"/>
    </source>
</evidence>
<accession>A0ABQ2J8U0</accession>